<keyword evidence="3" id="KW-1185">Reference proteome</keyword>
<evidence type="ECO:0000313" key="2">
    <source>
        <dbReference type="EMBL" id="GER55389.1"/>
    </source>
</evidence>
<dbReference type="PANTHER" id="PTHR20932:SF8">
    <property type="entry name" value="LD22649P"/>
    <property type="match status" value="1"/>
</dbReference>
<dbReference type="Gene3D" id="1.20.1280.50">
    <property type="match status" value="1"/>
</dbReference>
<comment type="caution">
    <text evidence="2">The sequence shown here is derived from an EMBL/GenBank/DDBJ whole genome shotgun (WGS) entry which is preliminary data.</text>
</comment>
<dbReference type="SUPFAM" id="SSF81383">
    <property type="entry name" value="F-box domain"/>
    <property type="match status" value="1"/>
</dbReference>
<dbReference type="AlphaFoldDB" id="A0A5A7RCR9"/>
<feature type="domain" description="F-box" evidence="1">
    <location>
        <begin position="58"/>
        <end position="98"/>
    </location>
</feature>
<protein>
    <submittedName>
        <fullName evidence="2">F-box protein At1g55000</fullName>
    </submittedName>
</protein>
<gene>
    <name evidence="2" type="ORF">STAS_33046</name>
</gene>
<dbReference type="EMBL" id="BKCP01011737">
    <property type="protein sequence ID" value="GER55389.1"/>
    <property type="molecule type" value="Genomic_DNA"/>
</dbReference>
<dbReference type="PANTHER" id="PTHR20932">
    <property type="entry name" value="LYSM AND PUTATIVE PEPTIDOGLYCAN-BINDING DOMAIN-CONTAINING PROTEIN"/>
    <property type="match status" value="1"/>
</dbReference>
<dbReference type="InterPro" id="IPR001810">
    <property type="entry name" value="F-box_dom"/>
</dbReference>
<sequence>MGCCGDDDDGDGGSPLPSLAALPSDLLEPLNACLRYRAHGAANDSTISPMNSNFSALLCEDTLQTILEKLSLPDLARSACVCRLWRSVASDRDIQIRAFMSPWKLRDVIGKPSSGGFWRDNSISRFAVSHRISRGDSVASLAVKYSVQVNRKLELWKDTLESKDFRLSRTKTEYMTCAFSIATHDDGDVSLDGQVVAKKETFRYLGSMLQKDGGINVDDGDSPGDAECWPTKRKHVQQLSVAEMRMLRWFCGHTSDRIRNENIRDRVGVAPIEEKLVQHRLRWFGHVQRRPPDAPVRRGVLQRVDDPTPTCFGLKDYVVVVVWFMGTFSLNSRGFYLYVPTDQVMDIKRLNNMMSDHGIYSRERLLIPVSKPEILVDSTCYIEVDTQSKREVAVLYLDGGPGPDRNVSGLLSGLSTERGKKRVLDSLRRSMQVDDGTAQYYLSISNGDPRAALTRFSEDLRWERHVGLA</sequence>
<dbReference type="OrthoDB" id="538216at2759"/>
<dbReference type="InterPro" id="IPR036047">
    <property type="entry name" value="F-box-like_dom_sf"/>
</dbReference>
<proteinExistence type="predicted"/>
<dbReference type="Proteomes" id="UP000325081">
    <property type="component" value="Unassembled WGS sequence"/>
</dbReference>
<evidence type="ECO:0000259" key="1">
    <source>
        <dbReference type="SMART" id="SM00256"/>
    </source>
</evidence>
<accession>A0A5A7RCR9</accession>
<dbReference type="InterPro" id="IPR045030">
    <property type="entry name" value="LYSM1-4"/>
</dbReference>
<organism evidence="2 3">
    <name type="scientific">Striga asiatica</name>
    <name type="common">Asiatic witchweed</name>
    <name type="synonym">Buchnera asiatica</name>
    <dbReference type="NCBI Taxonomy" id="4170"/>
    <lineage>
        <taxon>Eukaryota</taxon>
        <taxon>Viridiplantae</taxon>
        <taxon>Streptophyta</taxon>
        <taxon>Embryophyta</taxon>
        <taxon>Tracheophyta</taxon>
        <taxon>Spermatophyta</taxon>
        <taxon>Magnoliopsida</taxon>
        <taxon>eudicotyledons</taxon>
        <taxon>Gunneridae</taxon>
        <taxon>Pentapetalae</taxon>
        <taxon>asterids</taxon>
        <taxon>lamiids</taxon>
        <taxon>Lamiales</taxon>
        <taxon>Orobanchaceae</taxon>
        <taxon>Buchnereae</taxon>
        <taxon>Striga</taxon>
    </lineage>
</organism>
<evidence type="ECO:0000313" key="3">
    <source>
        <dbReference type="Proteomes" id="UP000325081"/>
    </source>
</evidence>
<reference evidence="3" key="1">
    <citation type="journal article" date="2019" name="Curr. Biol.">
        <title>Genome Sequence of Striga asiatica Provides Insight into the Evolution of Plant Parasitism.</title>
        <authorList>
            <person name="Yoshida S."/>
            <person name="Kim S."/>
            <person name="Wafula E.K."/>
            <person name="Tanskanen J."/>
            <person name="Kim Y.M."/>
            <person name="Honaas L."/>
            <person name="Yang Z."/>
            <person name="Spallek T."/>
            <person name="Conn C.E."/>
            <person name="Ichihashi Y."/>
            <person name="Cheong K."/>
            <person name="Cui S."/>
            <person name="Der J.P."/>
            <person name="Gundlach H."/>
            <person name="Jiao Y."/>
            <person name="Hori C."/>
            <person name="Ishida J.K."/>
            <person name="Kasahara H."/>
            <person name="Kiba T."/>
            <person name="Kim M.S."/>
            <person name="Koo N."/>
            <person name="Laohavisit A."/>
            <person name="Lee Y.H."/>
            <person name="Lumba S."/>
            <person name="McCourt P."/>
            <person name="Mortimer J.C."/>
            <person name="Mutuku J.M."/>
            <person name="Nomura T."/>
            <person name="Sasaki-Sekimoto Y."/>
            <person name="Seto Y."/>
            <person name="Wang Y."/>
            <person name="Wakatake T."/>
            <person name="Sakakibara H."/>
            <person name="Demura T."/>
            <person name="Yamaguchi S."/>
            <person name="Yoneyama K."/>
            <person name="Manabe R.I."/>
            <person name="Nelson D.C."/>
            <person name="Schulman A.H."/>
            <person name="Timko M.P."/>
            <person name="dePamphilis C.W."/>
            <person name="Choi D."/>
            <person name="Shirasu K."/>
        </authorList>
    </citation>
    <scope>NUCLEOTIDE SEQUENCE [LARGE SCALE GENOMIC DNA]</scope>
    <source>
        <strain evidence="3">cv. UVA1</strain>
    </source>
</reference>
<dbReference type="SMART" id="SM00256">
    <property type="entry name" value="FBOX"/>
    <property type="match status" value="1"/>
</dbReference>
<name>A0A5A7RCR9_STRAF</name>
<dbReference type="Pfam" id="PF00646">
    <property type="entry name" value="F-box"/>
    <property type="match status" value="1"/>
</dbReference>